<sequence length="119" mass="13339">MWPARLSAKQQQGQLGEQEALAYLQQRGLTLLEANFNCKAGEIDLVMRERDTVVFVEVRKRNGKRKGAAADSITPAKQRRIICAAQLYLSRFPRMPACRIDVVTIDGGALEWLPNAIEV</sequence>
<dbReference type="PANTHER" id="PTHR34039">
    <property type="entry name" value="UPF0102 PROTEIN YRAN"/>
    <property type="match status" value="1"/>
</dbReference>
<dbReference type="Gene3D" id="3.40.1350.10">
    <property type="match status" value="1"/>
</dbReference>
<dbReference type="InterPro" id="IPR011335">
    <property type="entry name" value="Restrct_endonuc-II-like"/>
</dbReference>
<reference evidence="3 4" key="1">
    <citation type="submission" date="2021-11" db="EMBL/GenBank/DDBJ databases">
        <authorList>
            <person name="Huq M.A."/>
        </authorList>
    </citation>
    <scope>NUCLEOTIDE SEQUENCE [LARGE SCALE GENOMIC DNA]</scope>
    <source>
        <strain evidence="3 4">MAHUQ-52</strain>
    </source>
</reference>
<gene>
    <name evidence="3" type="ORF">LMJ30_05425</name>
</gene>
<evidence type="ECO:0000313" key="4">
    <source>
        <dbReference type="Proteomes" id="UP001198701"/>
    </source>
</evidence>
<proteinExistence type="inferred from homology"/>
<dbReference type="Pfam" id="PF02021">
    <property type="entry name" value="UPF0102"/>
    <property type="match status" value="1"/>
</dbReference>
<dbReference type="HAMAP" id="MF_00048">
    <property type="entry name" value="UPF0102"/>
    <property type="match status" value="1"/>
</dbReference>
<dbReference type="InterPro" id="IPR011856">
    <property type="entry name" value="tRNA_endonuc-like_dom_sf"/>
</dbReference>
<evidence type="ECO:0000256" key="1">
    <source>
        <dbReference type="ARBA" id="ARBA00006738"/>
    </source>
</evidence>
<dbReference type="NCBIfam" id="NF009150">
    <property type="entry name" value="PRK12497.1-3"/>
    <property type="match status" value="1"/>
</dbReference>
<evidence type="ECO:0000256" key="2">
    <source>
        <dbReference type="HAMAP-Rule" id="MF_00048"/>
    </source>
</evidence>
<comment type="caution">
    <text evidence="3">The sequence shown here is derived from an EMBL/GenBank/DDBJ whole genome shotgun (WGS) entry which is preliminary data.</text>
</comment>
<organism evidence="3 4">
    <name type="scientific">Massilia agrisoli</name>
    <dbReference type="NCBI Taxonomy" id="2892444"/>
    <lineage>
        <taxon>Bacteria</taxon>
        <taxon>Pseudomonadati</taxon>
        <taxon>Pseudomonadota</taxon>
        <taxon>Betaproteobacteria</taxon>
        <taxon>Burkholderiales</taxon>
        <taxon>Oxalobacteraceae</taxon>
        <taxon>Telluria group</taxon>
        <taxon>Massilia</taxon>
    </lineage>
</organism>
<dbReference type="PANTHER" id="PTHR34039:SF1">
    <property type="entry name" value="UPF0102 PROTEIN YRAN"/>
    <property type="match status" value="1"/>
</dbReference>
<dbReference type="NCBIfam" id="TIGR00252">
    <property type="entry name" value="YraN family protein"/>
    <property type="match status" value="1"/>
</dbReference>
<protein>
    <recommendedName>
        <fullName evidence="2">UPF0102 protein LMJ30_05425</fullName>
    </recommendedName>
</protein>
<name>A0ABS8IP73_9BURK</name>
<keyword evidence="4" id="KW-1185">Reference proteome</keyword>
<dbReference type="EMBL" id="JAJHPV010000009">
    <property type="protein sequence ID" value="MCC6070402.1"/>
    <property type="molecule type" value="Genomic_DNA"/>
</dbReference>
<dbReference type="InterPro" id="IPR003509">
    <property type="entry name" value="UPF0102_YraN-like"/>
</dbReference>
<evidence type="ECO:0000313" key="3">
    <source>
        <dbReference type="EMBL" id="MCC6070402.1"/>
    </source>
</evidence>
<dbReference type="RefSeq" id="WP_229431328.1">
    <property type="nucleotide sequence ID" value="NZ_JAJHPV010000009.1"/>
</dbReference>
<dbReference type="Proteomes" id="UP001198701">
    <property type="component" value="Unassembled WGS sequence"/>
</dbReference>
<dbReference type="SUPFAM" id="SSF52980">
    <property type="entry name" value="Restriction endonuclease-like"/>
    <property type="match status" value="1"/>
</dbReference>
<accession>A0ABS8IP73</accession>
<comment type="similarity">
    <text evidence="1 2">Belongs to the UPF0102 family.</text>
</comment>